<evidence type="ECO:0000256" key="1">
    <source>
        <dbReference type="SAM" id="MobiDB-lite"/>
    </source>
</evidence>
<feature type="compositionally biased region" description="Low complexity" evidence="1">
    <location>
        <begin position="233"/>
        <end position="244"/>
    </location>
</feature>
<feature type="domain" description="UPF0033" evidence="2">
    <location>
        <begin position="342"/>
        <end position="412"/>
    </location>
</feature>
<proteinExistence type="predicted"/>
<feature type="compositionally biased region" description="Basic and acidic residues" evidence="1">
    <location>
        <begin position="211"/>
        <end position="225"/>
    </location>
</feature>
<sequence length="415" mass="46346">MEPDRDALADAVVDGARGRLPGVAHRLRARTRAGDGRRRGRRAQRHRLRHRRPRLPVGGRRAGPGRPGCARRADGHRRRVGVGPARGRLAPGRGTDGGRRAPRPGGRRRSAGRRRAARRLGLAGRRQRLAVLDPAAPPDGVHPVARRGAVEHRRGHARRPPAPGRAGRARRGPAARPLPLGGALRAADDHRHRAGHGRRLPVTADPVVADLPRRADPAEGHVDPRARRRLHHLPALPALFSGPGRLRHRGPAPRRRRGRRPRADRGRHRRPRRGAGRPREGAPRPGRRRDPGRRRRPAGRRRRSRCGHRHEPRGVRSRDRLVSAETRPLPEGVAPHGEHLLLDNRTTPCAVGLIRAARAIRAMEPGAVLEIWTRDRVAPVEIPVWVEREGHQIVRQERSGRWPRGWFVFEVRRAG</sequence>
<feature type="compositionally biased region" description="Basic residues" evidence="1">
    <location>
        <begin position="100"/>
        <end position="118"/>
    </location>
</feature>
<dbReference type="Pfam" id="PF01206">
    <property type="entry name" value="TusA"/>
    <property type="match status" value="1"/>
</dbReference>
<feature type="region of interest" description="Disordered" evidence="1">
    <location>
        <begin position="22"/>
        <end position="122"/>
    </location>
</feature>
<evidence type="ECO:0000313" key="4">
    <source>
        <dbReference type="Proteomes" id="UP000253790"/>
    </source>
</evidence>
<dbReference type="InterPro" id="IPR036868">
    <property type="entry name" value="TusA-like_sf"/>
</dbReference>
<accession>A0A345NSS1</accession>
<feature type="compositionally biased region" description="Basic residues" evidence="1">
    <location>
        <begin position="245"/>
        <end position="276"/>
    </location>
</feature>
<keyword evidence="4" id="KW-1185">Reference proteome</keyword>
<dbReference type="GO" id="GO:0016740">
    <property type="term" value="F:transferase activity"/>
    <property type="evidence" value="ECO:0007669"/>
    <property type="project" value="UniProtKB-KW"/>
</dbReference>
<organism evidence="3 4">
    <name type="scientific">Ornithinimicrobium avium</name>
    <dbReference type="NCBI Taxonomy" id="2283195"/>
    <lineage>
        <taxon>Bacteria</taxon>
        <taxon>Bacillati</taxon>
        <taxon>Actinomycetota</taxon>
        <taxon>Actinomycetes</taxon>
        <taxon>Micrococcales</taxon>
        <taxon>Ornithinimicrobiaceae</taxon>
        <taxon>Ornithinimicrobium</taxon>
    </lineage>
</organism>
<dbReference type="EMBL" id="CP031229">
    <property type="protein sequence ID" value="AXH98079.1"/>
    <property type="molecule type" value="Genomic_DNA"/>
</dbReference>
<feature type="compositionally biased region" description="Basic residues" evidence="1">
    <location>
        <begin position="285"/>
        <end position="311"/>
    </location>
</feature>
<gene>
    <name evidence="3" type="ORF">DV701_11710</name>
</gene>
<dbReference type="InterPro" id="IPR001455">
    <property type="entry name" value="TusA-like"/>
</dbReference>
<protein>
    <submittedName>
        <fullName evidence="3">Sulfurtransferase TusA family protein</fullName>
    </submittedName>
</protein>
<keyword evidence="3" id="KW-0808">Transferase</keyword>
<name>A0A345NSS1_9MICO</name>
<reference evidence="3 4" key="1">
    <citation type="submission" date="2018-07" db="EMBL/GenBank/DDBJ databases">
        <title>Complete genome sequencing of Ornithinimicrobium sp. AMA3305.</title>
        <authorList>
            <person name="Bae J.-W."/>
        </authorList>
    </citation>
    <scope>NUCLEOTIDE SEQUENCE [LARGE SCALE GENOMIC DNA]</scope>
    <source>
        <strain evidence="3 4">AMA3305</strain>
    </source>
</reference>
<feature type="region of interest" description="Disordered" evidence="1">
    <location>
        <begin position="148"/>
        <end position="336"/>
    </location>
</feature>
<feature type="compositionally biased region" description="Basic residues" evidence="1">
    <location>
        <begin position="38"/>
        <end position="54"/>
    </location>
</feature>
<dbReference type="SUPFAM" id="SSF64307">
    <property type="entry name" value="SirA-like"/>
    <property type="match status" value="1"/>
</dbReference>
<feature type="compositionally biased region" description="Low complexity" evidence="1">
    <location>
        <begin position="174"/>
        <end position="185"/>
    </location>
</feature>
<dbReference type="KEGG" id="orn:DV701_11710"/>
<feature type="compositionally biased region" description="Low complexity" evidence="1">
    <location>
        <begin position="81"/>
        <end position="93"/>
    </location>
</feature>
<evidence type="ECO:0000259" key="2">
    <source>
        <dbReference type="Pfam" id="PF01206"/>
    </source>
</evidence>
<dbReference type="Proteomes" id="UP000253790">
    <property type="component" value="Chromosome"/>
</dbReference>
<evidence type="ECO:0000313" key="3">
    <source>
        <dbReference type="EMBL" id="AXH98079.1"/>
    </source>
</evidence>
<dbReference type="CDD" id="cd00291">
    <property type="entry name" value="SirA_YedF_YeeD"/>
    <property type="match status" value="1"/>
</dbReference>
<dbReference type="AlphaFoldDB" id="A0A345NSS1"/>
<dbReference type="OrthoDB" id="8636759at2"/>
<dbReference type="Gene3D" id="3.30.110.40">
    <property type="entry name" value="TusA-like domain"/>
    <property type="match status" value="1"/>
</dbReference>
<feature type="compositionally biased region" description="Basic and acidic residues" evidence="1">
    <location>
        <begin position="312"/>
        <end position="322"/>
    </location>
</feature>